<evidence type="ECO:0000256" key="1">
    <source>
        <dbReference type="ARBA" id="ARBA00005254"/>
    </source>
</evidence>
<sequence>MSTLAHTDHVSSDAEDAVATNALGYRNEEKLTIERRGEVVLLGINRPHIHNRIDPETYRKLARAYYDYEHDPSLRAAVLFGHGPNFSRGVDVEGFKELVLSGKPLLDGPNMIDPLAKETRPLKKPLIVVVHGDTWNLGHELHLVADIRIAAEDTEFGQDENSHGRFPGGGATIRFVREAGWGNAMRYMLTGQHWSAQEAYRMGVVQAVKETQSAALDEGVAIARQIADCAPLGVQMTLRSSHLYIDPSETEALALLGTQYTELYRTQDFSEGRDAYSENRKPRFEGR</sequence>
<dbReference type="PANTHER" id="PTHR43802:SF1">
    <property type="entry name" value="IP11341P-RELATED"/>
    <property type="match status" value="1"/>
</dbReference>
<dbReference type="Gene3D" id="3.90.226.10">
    <property type="entry name" value="2-enoyl-CoA Hydratase, Chain A, domain 1"/>
    <property type="match status" value="1"/>
</dbReference>
<name>A0A4R8L478_9BURK</name>
<dbReference type="InterPro" id="IPR029045">
    <property type="entry name" value="ClpP/crotonase-like_dom_sf"/>
</dbReference>
<dbReference type="OrthoDB" id="9807606at2"/>
<evidence type="ECO:0000313" key="3">
    <source>
        <dbReference type="Proteomes" id="UP000295509"/>
    </source>
</evidence>
<keyword evidence="3" id="KW-1185">Reference proteome</keyword>
<dbReference type="Pfam" id="PF00378">
    <property type="entry name" value="ECH_1"/>
    <property type="match status" value="1"/>
</dbReference>
<dbReference type="InterPro" id="IPR001753">
    <property type="entry name" value="Enoyl-CoA_hydra/iso"/>
</dbReference>
<dbReference type="EMBL" id="SORE01000046">
    <property type="protein sequence ID" value="TDY37055.1"/>
    <property type="molecule type" value="Genomic_DNA"/>
</dbReference>
<organism evidence="2 3">
    <name type="scientific">Paraburkholderia rhizosphaerae</name>
    <dbReference type="NCBI Taxonomy" id="480658"/>
    <lineage>
        <taxon>Bacteria</taxon>
        <taxon>Pseudomonadati</taxon>
        <taxon>Pseudomonadota</taxon>
        <taxon>Betaproteobacteria</taxon>
        <taxon>Burkholderiales</taxon>
        <taxon>Burkholderiaceae</taxon>
        <taxon>Paraburkholderia</taxon>
    </lineage>
</organism>
<dbReference type="PANTHER" id="PTHR43802">
    <property type="entry name" value="ENOYL-COA HYDRATASE"/>
    <property type="match status" value="1"/>
</dbReference>
<dbReference type="GO" id="GO:0003824">
    <property type="term" value="F:catalytic activity"/>
    <property type="evidence" value="ECO:0007669"/>
    <property type="project" value="UniProtKB-ARBA"/>
</dbReference>
<protein>
    <submittedName>
        <fullName evidence="2">Enoyl-CoA hydratase/carnithine racemase</fullName>
    </submittedName>
</protein>
<accession>A0A4R8L478</accession>
<dbReference type="AlphaFoldDB" id="A0A4R8L478"/>
<dbReference type="Proteomes" id="UP000295509">
    <property type="component" value="Unassembled WGS sequence"/>
</dbReference>
<dbReference type="InterPro" id="IPR014748">
    <property type="entry name" value="Enoyl-CoA_hydra_C"/>
</dbReference>
<comment type="caution">
    <text evidence="2">The sequence shown here is derived from an EMBL/GenBank/DDBJ whole genome shotgun (WGS) entry which is preliminary data.</text>
</comment>
<proteinExistence type="inferred from homology"/>
<dbReference type="RefSeq" id="WP_134197444.1">
    <property type="nucleotide sequence ID" value="NZ_JBHLUW010000048.1"/>
</dbReference>
<dbReference type="CDD" id="cd06558">
    <property type="entry name" value="crotonase-like"/>
    <property type="match status" value="1"/>
</dbReference>
<comment type="similarity">
    <text evidence="1">Belongs to the enoyl-CoA hydratase/isomerase family.</text>
</comment>
<reference evidence="2 3" key="1">
    <citation type="submission" date="2019-03" db="EMBL/GenBank/DDBJ databases">
        <title>Genomic Encyclopedia of Type Strains, Phase III (KMG-III): the genomes of soil and plant-associated and newly described type strains.</title>
        <authorList>
            <person name="Whitman W."/>
        </authorList>
    </citation>
    <scope>NUCLEOTIDE SEQUENCE [LARGE SCALE GENOMIC DNA]</scope>
    <source>
        <strain evidence="2 3">LMG 29544</strain>
    </source>
</reference>
<dbReference type="Gene3D" id="1.10.12.10">
    <property type="entry name" value="Lyase 2-enoyl-coa Hydratase, Chain A, domain 2"/>
    <property type="match status" value="1"/>
</dbReference>
<evidence type="ECO:0000313" key="2">
    <source>
        <dbReference type="EMBL" id="TDY37055.1"/>
    </source>
</evidence>
<gene>
    <name evidence="2" type="ORF">BX592_14614</name>
</gene>
<dbReference type="SUPFAM" id="SSF52096">
    <property type="entry name" value="ClpP/crotonase"/>
    <property type="match status" value="1"/>
</dbReference>